<evidence type="ECO:0000313" key="3">
    <source>
        <dbReference type="EMBL" id="CAB4644206.1"/>
    </source>
</evidence>
<organism evidence="3">
    <name type="scientific">freshwater metagenome</name>
    <dbReference type="NCBI Taxonomy" id="449393"/>
    <lineage>
        <taxon>unclassified sequences</taxon>
        <taxon>metagenomes</taxon>
        <taxon>ecological metagenomes</taxon>
    </lineage>
</organism>
<evidence type="ECO:0000259" key="2">
    <source>
        <dbReference type="Pfam" id="PF00329"/>
    </source>
</evidence>
<dbReference type="Gene3D" id="3.30.460.80">
    <property type="entry name" value="NADH:ubiquinone oxidoreductase, 30kDa subunit"/>
    <property type="match status" value="1"/>
</dbReference>
<proteinExistence type="predicted"/>
<evidence type="ECO:0000256" key="1">
    <source>
        <dbReference type="SAM" id="MobiDB-lite"/>
    </source>
</evidence>
<sequence>MTTLQNVESSQWQAQATEMKQKGLVRCEWLTATHNGGDAFEISLMLSTEDLSENLILVTDIEASIESLVSVYPNVSFHEREVAQMFGVEFIGSDDTSPAFEIELSGFPLRRDFALATRSDTEWPGAVEPDENAKRRPSLPPGVLPEWNS</sequence>
<dbReference type="AlphaFoldDB" id="A0A6J6K4K6"/>
<dbReference type="SUPFAM" id="SSF143243">
    <property type="entry name" value="Nqo5-like"/>
    <property type="match status" value="1"/>
</dbReference>
<name>A0A6J6K4K6_9ZZZZ</name>
<accession>A0A6J6K4K6</accession>
<feature type="region of interest" description="Disordered" evidence="1">
    <location>
        <begin position="120"/>
        <end position="149"/>
    </location>
</feature>
<reference evidence="3" key="1">
    <citation type="submission" date="2020-05" db="EMBL/GenBank/DDBJ databases">
        <authorList>
            <person name="Chiriac C."/>
            <person name="Salcher M."/>
            <person name="Ghai R."/>
            <person name="Kavagutti S V."/>
        </authorList>
    </citation>
    <scope>NUCLEOTIDE SEQUENCE</scope>
</reference>
<dbReference type="InterPro" id="IPR001268">
    <property type="entry name" value="NADH_UbQ_OxRdtase_30kDa_su"/>
</dbReference>
<dbReference type="Pfam" id="PF00329">
    <property type="entry name" value="Complex1_30kDa"/>
    <property type="match status" value="1"/>
</dbReference>
<gene>
    <name evidence="3" type="ORF">UFOPK2237_00110</name>
</gene>
<feature type="domain" description="NADH:ubiquinone oxidoreductase 30kDa subunit" evidence="2">
    <location>
        <begin position="7"/>
        <end position="117"/>
    </location>
</feature>
<protein>
    <submittedName>
        <fullName evidence="3">Unannotated protein</fullName>
    </submittedName>
</protein>
<dbReference type="GO" id="GO:0008137">
    <property type="term" value="F:NADH dehydrogenase (ubiquinone) activity"/>
    <property type="evidence" value="ECO:0007669"/>
    <property type="project" value="InterPro"/>
</dbReference>
<dbReference type="InterPro" id="IPR037232">
    <property type="entry name" value="NADH_quin_OxRdtase_su_C/D-like"/>
</dbReference>
<dbReference type="EMBL" id="CAEZWI010000006">
    <property type="protein sequence ID" value="CAB4644206.1"/>
    <property type="molecule type" value="Genomic_DNA"/>
</dbReference>